<feature type="region of interest" description="Disordered" evidence="1">
    <location>
        <begin position="369"/>
        <end position="392"/>
    </location>
</feature>
<dbReference type="AlphaFoldDB" id="A0A8D8QW09"/>
<feature type="compositionally biased region" description="Polar residues" evidence="1">
    <location>
        <begin position="1"/>
        <end position="10"/>
    </location>
</feature>
<dbReference type="EMBL" id="HBUF01107323">
    <property type="protein sequence ID" value="CAG6639443.1"/>
    <property type="molecule type" value="Transcribed_RNA"/>
</dbReference>
<feature type="compositionally biased region" description="Polar residues" evidence="1">
    <location>
        <begin position="381"/>
        <end position="392"/>
    </location>
</feature>
<name>A0A8D8QW09_9HEMI</name>
<proteinExistence type="predicted"/>
<protein>
    <submittedName>
        <fullName evidence="2">Uncharacterized protein</fullName>
    </submittedName>
</protein>
<accession>A0A8D8QW09</accession>
<feature type="region of interest" description="Disordered" evidence="1">
    <location>
        <begin position="1"/>
        <end position="20"/>
    </location>
</feature>
<sequence length="392" mass="43739">MSIYEKNTQGGPVMSSDEDEIRVMPKKGTTVVEVYPGPADELILHDAQPHHPSHPGYVDTEDEDKEEIKHLMEAEKERQAARKRVAELNVGASTSSAIMRAAEAAAEGQPPAKKVSSVAATAHETTFLDFLEIIWTDDVGVLVQVLVILEIAGKKAIMKKEWQTKKKIYKWSSATKALLKYLKRNAPQPVVLWQRFVKSIRDGESYMTFMNVKMTATERDLLIESWDQHTTEQSSSSAIITTTGTSSTTAAMEEVRAAVRDFETSLTSADDGDDDLFRQSNSALYTGSISQSISRQTNEGFITFKSPGECGDWVVKLEIIPFAHASQTDRGNWWCEANTRATSVCFENAELWLATLAYRKALEKHMKKTPGLKREVKGKGSWSSSSFIKHRQ</sequence>
<evidence type="ECO:0000313" key="2">
    <source>
        <dbReference type="EMBL" id="CAG6639443.1"/>
    </source>
</evidence>
<evidence type="ECO:0000256" key="1">
    <source>
        <dbReference type="SAM" id="MobiDB-lite"/>
    </source>
</evidence>
<organism evidence="2">
    <name type="scientific">Cacopsylla melanoneura</name>
    <dbReference type="NCBI Taxonomy" id="428564"/>
    <lineage>
        <taxon>Eukaryota</taxon>
        <taxon>Metazoa</taxon>
        <taxon>Ecdysozoa</taxon>
        <taxon>Arthropoda</taxon>
        <taxon>Hexapoda</taxon>
        <taxon>Insecta</taxon>
        <taxon>Pterygota</taxon>
        <taxon>Neoptera</taxon>
        <taxon>Paraneoptera</taxon>
        <taxon>Hemiptera</taxon>
        <taxon>Sternorrhyncha</taxon>
        <taxon>Psylloidea</taxon>
        <taxon>Psyllidae</taxon>
        <taxon>Psyllinae</taxon>
        <taxon>Cacopsylla</taxon>
    </lineage>
</organism>
<reference evidence="2" key="1">
    <citation type="submission" date="2021-05" db="EMBL/GenBank/DDBJ databases">
        <authorList>
            <person name="Alioto T."/>
            <person name="Alioto T."/>
            <person name="Gomez Garrido J."/>
        </authorList>
    </citation>
    <scope>NUCLEOTIDE SEQUENCE</scope>
</reference>